<dbReference type="AlphaFoldDB" id="A0A0L8L5P9"/>
<proteinExistence type="predicted"/>
<dbReference type="Proteomes" id="UP000037251">
    <property type="component" value="Unassembled WGS sequence"/>
</dbReference>
<name>A0A0L8L5P9_9ACTN</name>
<dbReference type="STRING" id="67356.AQJ84_08280"/>
<dbReference type="RefSeq" id="WP_030044731.1">
    <property type="nucleotide sequence ID" value="NZ_KL575652.1"/>
</dbReference>
<evidence type="ECO:0000313" key="2">
    <source>
        <dbReference type="Proteomes" id="UP000037251"/>
    </source>
</evidence>
<evidence type="ECO:0000313" key="1">
    <source>
        <dbReference type="EMBL" id="KOG33477.1"/>
    </source>
</evidence>
<sequence length="63" mass="6385">MRAESSPAARTGALVAVALALSRVQRALILAASPRVAAVRHRLVVLGGVFPLGSRATRGGSPP</sequence>
<accession>A0A0L8L5P9</accession>
<comment type="caution">
    <text evidence="1">The sequence shown here is derived from an EMBL/GenBank/DDBJ whole genome shotgun (WGS) entry which is preliminary data.</text>
</comment>
<dbReference type="EMBL" id="LGUS01000173">
    <property type="protein sequence ID" value="KOG33477.1"/>
    <property type="molecule type" value="Genomic_DNA"/>
</dbReference>
<gene>
    <name evidence="1" type="ORF">ADK37_22625</name>
</gene>
<organism evidence="1 2">
    <name type="scientific">Streptomyces resistomycificus</name>
    <dbReference type="NCBI Taxonomy" id="67356"/>
    <lineage>
        <taxon>Bacteria</taxon>
        <taxon>Bacillati</taxon>
        <taxon>Actinomycetota</taxon>
        <taxon>Actinomycetes</taxon>
        <taxon>Kitasatosporales</taxon>
        <taxon>Streptomycetaceae</taxon>
        <taxon>Streptomyces</taxon>
        <taxon>Streptomyces aurantiacus group</taxon>
    </lineage>
</organism>
<reference evidence="2" key="1">
    <citation type="submission" date="2015-07" db="EMBL/GenBank/DDBJ databases">
        <authorList>
            <person name="Ju K.-S."/>
            <person name="Doroghazi J.R."/>
            <person name="Metcalf W.W."/>
        </authorList>
    </citation>
    <scope>NUCLEOTIDE SEQUENCE [LARGE SCALE GENOMIC DNA]</scope>
    <source>
        <strain evidence="2">NRRL 2290</strain>
    </source>
</reference>
<protein>
    <submittedName>
        <fullName evidence="1">Uncharacterized protein</fullName>
    </submittedName>
</protein>
<keyword evidence="2" id="KW-1185">Reference proteome</keyword>
<dbReference type="PATRIC" id="fig|67356.5.peg.4818"/>